<dbReference type="Proteomes" id="UP001140511">
    <property type="component" value="Unassembled WGS sequence"/>
</dbReference>
<dbReference type="PANTHER" id="PTHR10039">
    <property type="entry name" value="AMELOGENIN"/>
    <property type="match status" value="1"/>
</dbReference>
<name>A0A9W9B665_9HYPO</name>
<dbReference type="AlphaFoldDB" id="A0A9W9B665"/>
<proteinExistence type="predicted"/>
<feature type="repeat" description="ANK" evidence="2">
    <location>
        <begin position="645"/>
        <end position="677"/>
    </location>
</feature>
<sequence length="807" mass="89439">MDPSLIDSATCSLLGLTVQISGSLYGEWNYTSQLLAERLIYELSQLHNVMRSLELTASSETYAVIVSKDLLICFNDVEDCILSLESELLGQYSSDVSKSPRLPFTPAQGLQQIQHLQDCLSRLRDNIESSTSLESGEPPPKHTVDLGGALWRDCADYIAAHESARESRLAGAGISFVNGSHFRRWLILDYVDNPNTLFYLGEPGSGKTILTSLAIDEVQKWQQANGSSNIGFAYFYFSYRESNPMRNIVLALIQQLYLQSFSPVDELAALESLAAKSEHIPFASLVSVLLTISKRFSKVYFIFDALDECESAYKPDLLHLLTSMKASPARLLAFSRPHQTFDALAVGSKIEILPSEGDIKHYARMKLLRTPLFADDDELLDEVVSALVAASERHHLFLPIALQVDAFLQKHTKLEVRVQKAELHRSSYSAYQDSLYRIQNQRPRMADLAKRTLTWLFYSQRPLKTAELLEIHHSSAQGAAAINVPLIVHACRTLVRARETVAFTHISVKEFLEKQADAAMDDEKMIAIHFDFNPRVLESTPFDTPAILGADKLDKSPLEYAAIYGDESTVMMLLPFYTSESANDFRSRAFQAALTGGKLHIMKCLLSQGEDAHYSYLLEATKAGFYAAVYLLASYGSDIDNPDVAGESALMIAAREGWNSILKFLVKNGGDLECKDSDGQTALALAVKTGNNEGVRILLQAGAWPEASINNETLVVYAASQGRVETVRLLLDARHRPYEAAMAAVKRGGDWTSGAAFSMGTSSCICKRRYETESSGSGKRSRFKLDFRHVVVSWTEYPSATGLLCSI</sequence>
<dbReference type="InterPro" id="IPR056884">
    <property type="entry name" value="NPHP3-like_N"/>
</dbReference>
<dbReference type="Pfam" id="PF12796">
    <property type="entry name" value="Ank_2"/>
    <property type="match status" value="1"/>
</dbReference>
<feature type="repeat" description="ANK" evidence="2">
    <location>
        <begin position="678"/>
        <end position="703"/>
    </location>
</feature>
<evidence type="ECO:0000313" key="5">
    <source>
        <dbReference type="Proteomes" id="UP001140511"/>
    </source>
</evidence>
<keyword evidence="5" id="KW-1185">Reference proteome</keyword>
<dbReference type="InterPro" id="IPR002110">
    <property type="entry name" value="Ankyrin_rpt"/>
</dbReference>
<dbReference type="InterPro" id="IPR007111">
    <property type="entry name" value="NACHT_NTPase"/>
</dbReference>
<keyword evidence="2" id="KW-0040">ANK repeat</keyword>
<organism evidence="4 5">
    <name type="scientific">Trichoderma breve</name>
    <dbReference type="NCBI Taxonomy" id="2034170"/>
    <lineage>
        <taxon>Eukaryota</taxon>
        <taxon>Fungi</taxon>
        <taxon>Dikarya</taxon>
        <taxon>Ascomycota</taxon>
        <taxon>Pezizomycotina</taxon>
        <taxon>Sordariomycetes</taxon>
        <taxon>Hypocreomycetidae</taxon>
        <taxon>Hypocreales</taxon>
        <taxon>Hypocreaceae</taxon>
        <taxon>Trichoderma</taxon>
    </lineage>
</organism>
<dbReference type="GeneID" id="80870010"/>
<reference evidence="4" key="1">
    <citation type="submission" date="2022-09" db="EMBL/GenBank/DDBJ databases">
        <title>Chromosome-level assembly of Trichoderma breve T069, a fungus used in development of biopesticide product.</title>
        <authorList>
            <person name="Lin R."/>
            <person name="Liu T."/>
        </authorList>
    </citation>
    <scope>NUCLEOTIDE SEQUENCE</scope>
    <source>
        <strain evidence="4">T069</strain>
    </source>
</reference>
<evidence type="ECO:0000256" key="2">
    <source>
        <dbReference type="PROSITE-ProRule" id="PRU00023"/>
    </source>
</evidence>
<dbReference type="Pfam" id="PF24883">
    <property type="entry name" value="NPHP3_N"/>
    <property type="match status" value="1"/>
</dbReference>
<accession>A0A9W9B665</accession>
<feature type="domain" description="NACHT" evidence="3">
    <location>
        <begin position="195"/>
        <end position="337"/>
    </location>
</feature>
<dbReference type="SUPFAM" id="SSF48403">
    <property type="entry name" value="Ankyrin repeat"/>
    <property type="match status" value="1"/>
</dbReference>
<evidence type="ECO:0000256" key="1">
    <source>
        <dbReference type="ARBA" id="ARBA00022737"/>
    </source>
</evidence>
<dbReference type="InterPro" id="IPR036770">
    <property type="entry name" value="Ankyrin_rpt-contain_sf"/>
</dbReference>
<dbReference type="InterPro" id="IPR027417">
    <property type="entry name" value="P-loop_NTPase"/>
</dbReference>
<dbReference type="Gene3D" id="3.40.50.300">
    <property type="entry name" value="P-loop containing nucleotide triphosphate hydrolases"/>
    <property type="match status" value="1"/>
</dbReference>
<protein>
    <submittedName>
        <fullName evidence="4">Ankyrin repeats (3 copies) domain-containing protein</fullName>
    </submittedName>
</protein>
<dbReference type="SMART" id="SM00248">
    <property type="entry name" value="ANK"/>
    <property type="match status" value="5"/>
</dbReference>
<gene>
    <name evidence="4" type="ORF">T069G_08112</name>
</gene>
<dbReference type="PROSITE" id="PS50088">
    <property type="entry name" value="ANK_REPEAT"/>
    <property type="match status" value="2"/>
</dbReference>
<dbReference type="RefSeq" id="XP_056026271.1">
    <property type="nucleotide sequence ID" value="XM_056175322.1"/>
</dbReference>
<dbReference type="SUPFAM" id="SSF52540">
    <property type="entry name" value="P-loop containing nucleoside triphosphate hydrolases"/>
    <property type="match status" value="1"/>
</dbReference>
<comment type="caution">
    <text evidence="4">The sequence shown here is derived from an EMBL/GenBank/DDBJ whole genome shotgun (WGS) entry which is preliminary data.</text>
</comment>
<dbReference type="Gene3D" id="1.25.40.20">
    <property type="entry name" value="Ankyrin repeat-containing domain"/>
    <property type="match status" value="1"/>
</dbReference>
<dbReference type="PROSITE" id="PS50837">
    <property type="entry name" value="NACHT"/>
    <property type="match status" value="1"/>
</dbReference>
<evidence type="ECO:0000313" key="4">
    <source>
        <dbReference type="EMBL" id="KAJ4857215.1"/>
    </source>
</evidence>
<dbReference type="PANTHER" id="PTHR10039:SF15">
    <property type="entry name" value="NACHT DOMAIN-CONTAINING PROTEIN"/>
    <property type="match status" value="1"/>
</dbReference>
<dbReference type="PROSITE" id="PS50297">
    <property type="entry name" value="ANK_REP_REGION"/>
    <property type="match status" value="2"/>
</dbReference>
<evidence type="ECO:0000259" key="3">
    <source>
        <dbReference type="PROSITE" id="PS50837"/>
    </source>
</evidence>
<dbReference type="EMBL" id="JAOPEN010000005">
    <property type="protein sequence ID" value="KAJ4857215.1"/>
    <property type="molecule type" value="Genomic_DNA"/>
</dbReference>
<keyword evidence="1" id="KW-0677">Repeat</keyword>